<accession>A0A1S1Q6Q6</accession>
<evidence type="ECO:0000256" key="1">
    <source>
        <dbReference type="SAM" id="MobiDB-lite"/>
    </source>
</evidence>
<dbReference type="RefSeq" id="WP_071063315.1">
    <property type="nucleotide sequence ID" value="NZ_MAXA01000204.1"/>
</dbReference>
<dbReference type="AlphaFoldDB" id="A0A1S1Q6Q6"/>
<feature type="region of interest" description="Disordered" evidence="1">
    <location>
        <begin position="117"/>
        <end position="141"/>
    </location>
</feature>
<sequence length="141" mass="15369">MARPDDITDDPRAIRAVPSLGERGTETEQLRDSLGHPFVRNTDLAPGDWAVHWLDDSGEVTEVTDTRPSSFGTPLLRQHLSTADGRAVSRPVARSGSTTICTHEPHCDPYDHEEIARLQGTPTSGASPFLPSMSPRARSSR</sequence>
<feature type="compositionally biased region" description="Basic and acidic residues" evidence="1">
    <location>
        <begin position="1"/>
        <end position="13"/>
    </location>
</feature>
<organism evidence="2 3">
    <name type="scientific">Parafrankia soli</name>
    <dbReference type="NCBI Taxonomy" id="2599596"/>
    <lineage>
        <taxon>Bacteria</taxon>
        <taxon>Bacillati</taxon>
        <taxon>Actinomycetota</taxon>
        <taxon>Actinomycetes</taxon>
        <taxon>Frankiales</taxon>
        <taxon>Frankiaceae</taxon>
        <taxon>Parafrankia</taxon>
    </lineage>
</organism>
<name>A0A1S1Q6Q6_9ACTN</name>
<evidence type="ECO:0000313" key="3">
    <source>
        <dbReference type="Proteomes" id="UP000179769"/>
    </source>
</evidence>
<gene>
    <name evidence="2" type="ORF">BBK14_34230</name>
</gene>
<keyword evidence="3" id="KW-1185">Reference proteome</keyword>
<feature type="region of interest" description="Disordered" evidence="1">
    <location>
        <begin position="1"/>
        <end position="30"/>
    </location>
</feature>
<reference evidence="3" key="1">
    <citation type="submission" date="2016-07" db="EMBL/GenBank/DDBJ databases">
        <title>Frankia sp. NRRL B-16219 Genome sequencing.</title>
        <authorList>
            <person name="Ghodhbane-Gtari F."/>
            <person name="Swanson E."/>
            <person name="Gueddou A."/>
            <person name="Louati M."/>
            <person name="Nouioui I."/>
            <person name="Hezbri K."/>
            <person name="Abebe-Akele F."/>
            <person name="Simpson S."/>
            <person name="Morris K."/>
            <person name="Thomas K."/>
            <person name="Gtari M."/>
            <person name="Tisa L.S."/>
        </authorList>
    </citation>
    <scope>NUCLEOTIDE SEQUENCE [LARGE SCALE GENOMIC DNA]</scope>
    <source>
        <strain evidence="3">NRRL B-16219</strain>
    </source>
</reference>
<comment type="caution">
    <text evidence="2">The sequence shown here is derived from an EMBL/GenBank/DDBJ whole genome shotgun (WGS) entry which is preliminary data.</text>
</comment>
<dbReference type="EMBL" id="MAXA01000204">
    <property type="protein sequence ID" value="OHV28802.1"/>
    <property type="molecule type" value="Genomic_DNA"/>
</dbReference>
<evidence type="ECO:0000313" key="2">
    <source>
        <dbReference type="EMBL" id="OHV28802.1"/>
    </source>
</evidence>
<protein>
    <submittedName>
        <fullName evidence="2">Uncharacterized protein</fullName>
    </submittedName>
</protein>
<proteinExistence type="predicted"/>
<dbReference type="Proteomes" id="UP000179769">
    <property type="component" value="Unassembled WGS sequence"/>
</dbReference>